<proteinExistence type="predicted"/>
<dbReference type="InParanoid" id="A0A1Y2GXC9"/>
<keyword evidence="3" id="KW-1185">Reference proteome</keyword>
<comment type="caution">
    <text evidence="2">The sequence shown here is derived from an EMBL/GenBank/DDBJ whole genome shotgun (WGS) entry which is preliminary data.</text>
</comment>
<dbReference type="OrthoDB" id="2438256at2759"/>
<evidence type="ECO:0000256" key="1">
    <source>
        <dbReference type="SAM" id="MobiDB-lite"/>
    </source>
</evidence>
<protein>
    <submittedName>
        <fullName evidence="2">Uncharacterized protein</fullName>
    </submittedName>
</protein>
<dbReference type="RefSeq" id="XP_021883888.1">
    <property type="nucleotide sequence ID" value="XM_022029857.1"/>
</dbReference>
<dbReference type="Proteomes" id="UP000193648">
    <property type="component" value="Unassembled WGS sequence"/>
</dbReference>
<dbReference type="EMBL" id="MCFF01000008">
    <property type="protein sequence ID" value="ORZ24907.1"/>
    <property type="molecule type" value="Genomic_DNA"/>
</dbReference>
<feature type="compositionally biased region" description="Basic and acidic residues" evidence="1">
    <location>
        <begin position="161"/>
        <end position="171"/>
    </location>
</feature>
<feature type="compositionally biased region" description="Polar residues" evidence="1">
    <location>
        <begin position="174"/>
        <end position="212"/>
    </location>
</feature>
<name>A0A1Y2GXC9_9FUNG</name>
<feature type="compositionally biased region" description="Basic and acidic residues" evidence="1">
    <location>
        <begin position="286"/>
        <end position="296"/>
    </location>
</feature>
<evidence type="ECO:0000313" key="2">
    <source>
        <dbReference type="EMBL" id="ORZ24907.1"/>
    </source>
</evidence>
<dbReference type="GeneID" id="33571700"/>
<sequence length="307" mass="33762">MSADVYSKVAEKMKQENFTEDEIRILAKAKEQLSSYTTGGSVFGGLAGLLLARAKNFRGFQGIAIPMGGVLIGSQIGLVMGAMSSVQTIQSIPNFRRVMTIIQEVREDSTRPGGPGGPMRHDRAATMPTPGHHRFPIQQRMPSELMTDDAVRQQVQEVSAFKDGDGYHGGHDPSNGSMRSEQNSAWSQVPQKVKELQSNSSSWNQIRQQNMPKSAWNEIRDGRHPSSRTSQEEDAEDKDVDDGHANALDNVKKPSSVRAWDRVRQNSIEGFVGPASPAPDGPSDFARTREDLESKPSVKKNQYGDLL</sequence>
<dbReference type="AlphaFoldDB" id="A0A1Y2GXC9"/>
<reference evidence="2 3" key="1">
    <citation type="submission" date="2016-07" db="EMBL/GenBank/DDBJ databases">
        <title>Pervasive Adenine N6-methylation of Active Genes in Fungi.</title>
        <authorList>
            <consortium name="DOE Joint Genome Institute"/>
            <person name="Mondo S.J."/>
            <person name="Dannebaum R.O."/>
            <person name="Kuo R.C."/>
            <person name="Labutti K."/>
            <person name="Haridas S."/>
            <person name="Kuo A."/>
            <person name="Salamov A."/>
            <person name="Ahrendt S.R."/>
            <person name="Lipzen A."/>
            <person name="Sullivan W."/>
            <person name="Andreopoulos W.B."/>
            <person name="Clum A."/>
            <person name="Lindquist E."/>
            <person name="Daum C."/>
            <person name="Ramamoorthy G.K."/>
            <person name="Gryganskyi A."/>
            <person name="Culley D."/>
            <person name="Magnuson J.K."/>
            <person name="James T.Y."/>
            <person name="O'Malley M.A."/>
            <person name="Stajich J.E."/>
            <person name="Spatafora J.W."/>
            <person name="Visel A."/>
            <person name="Grigoriev I.V."/>
        </authorList>
    </citation>
    <scope>NUCLEOTIDE SEQUENCE [LARGE SCALE GENOMIC DNA]</scope>
    <source>
        <strain evidence="2 3">NRRL 3116</strain>
    </source>
</reference>
<evidence type="ECO:0000313" key="3">
    <source>
        <dbReference type="Proteomes" id="UP000193648"/>
    </source>
</evidence>
<organism evidence="2 3">
    <name type="scientific">Lobosporangium transversale</name>
    <dbReference type="NCBI Taxonomy" id="64571"/>
    <lineage>
        <taxon>Eukaryota</taxon>
        <taxon>Fungi</taxon>
        <taxon>Fungi incertae sedis</taxon>
        <taxon>Mucoromycota</taxon>
        <taxon>Mortierellomycotina</taxon>
        <taxon>Mortierellomycetes</taxon>
        <taxon>Mortierellales</taxon>
        <taxon>Mortierellaceae</taxon>
        <taxon>Lobosporangium</taxon>
    </lineage>
</organism>
<gene>
    <name evidence="2" type="ORF">BCR41DRAFT_420155</name>
</gene>
<accession>A0A1Y2GXC9</accession>
<feature type="region of interest" description="Disordered" evidence="1">
    <location>
        <begin position="161"/>
        <end position="307"/>
    </location>
</feature>